<dbReference type="SUPFAM" id="SSF109854">
    <property type="entry name" value="DinB/YfiT-like putative metalloenzymes"/>
    <property type="match status" value="1"/>
</dbReference>
<dbReference type="EMBL" id="JAVYII010000002">
    <property type="protein sequence ID" value="MDT9592345.1"/>
    <property type="molecule type" value="Genomic_DNA"/>
</dbReference>
<name>A0ABU3PSZ7_9ACTN</name>
<evidence type="ECO:0000313" key="2">
    <source>
        <dbReference type="Proteomes" id="UP001268542"/>
    </source>
</evidence>
<protein>
    <submittedName>
        <fullName evidence="1">DinB family protein</fullName>
    </submittedName>
</protein>
<comment type="caution">
    <text evidence="1">The sequence shown here is derived from an EMBL/GenBank/DDBJ whole genome shotgun (WGS) entry which is preliminary data.</text>
</comment>
<dbReference type="InterPro" id="IPR007061">
    <property type="entry name" value="MST-like"/>
</dbReference>
<proteinExistence type="predicted"/>
<gene>
    <name evidence="1" type="ORF">RDV89_04665</name>
</gene>
<evidence type="ECO:0000313" key="1">
    <source>
        <dbReference type="EMBL" id="MDT9592345.1"/>
    </source>
</evidence>
<reference evidence="1 2" key="1">
    <citation type="submission" date="2023-08" db="EMBL/GenBank/DDBJ databases">
        <title>Nocardioides seae sp. nov., a bacterium isolated from a soil.</title>
        <authorList>
            <person name="Wang X."/>
        </authorList>
    </citation>
    <scope>NUCLEOTIDE SEQUENCE [LARGE SCALE GENOMIC DNA]</scope>
    <source>
        <strain evidence="1 2">YZH12</strain>
    </source>
</reference>
<dbReference type="Proteomes" id="UP001268542">
    <property type="component" value="Unassembled WGS sequence"/>
</dbReference>
<dbReference type="Pfam" id="PF04978">
    <property type="entry name" value="MST"/>
    <property type="match status" value="1"/>
</dbReference>
<dbReference type="InterPro" id="IPR034660">
    <property type="entry name" value="DinB/YfiT-like"/>
</dbReference>
<dbReference type="RefSeq" id="WP_315731775.1">
    <property type="nucleotide sequence ID" value="NZ_JAVYII010000002.1"/>
</dbReference>
<organism evidence="1 2">
    <name type="scientific">Nocardioides imazamoxiresistens</name>
    <dbReference type="NCBI Taxonomy" id="3231893"/>
    <lineage>
        <taxon>Bacteria</taxon>
        <taxon>Bacillati</taxon>
        <taxon>Actinomycetota</taxon>
        <taxon>Actinomycetes</taxon>
        <taxon>Propionibacteriales</taxon>
        <taxon>Nocardioidaceae</taxon>
        <taxon>Nocardioides</taxon>
    </lineage>
</organism>
<accession>A0ABU3PSZ7</accession>
<sequence length="191" mass="20665">MTDQTSSATATDLSGYDLTGERADLLESLRQHRALFLRTVEGLTDDQARMTPTVSSLSLGGLVKHVAATEDEWARFVTQGPDAGLEMDWGSVDWSDPPAEVLAYQAQFVLGPDETLAGVLEEYARVAAATDALVASEDLDRRWPLPAAPWFAPGSTRSVRRTFLHVVAETAQHAGHADIIRESIDGARTMG</sequence>
<dbReference type="Gene3D" id="1.20.120.450">
    <property type="entry name" value="dinb family like domain"/>
    <property type="match status" value="1"/>
</dbReference>
<keyword evidence="2" id="KW-1185">Reference proteome</keyword>